<dbReference type="InterPro" id="IPR003034">
    <property type="entry name" value="SAP_dom"/>
</dbReference>
<reference evidence="2" key="1">
    <citation type="journal article" date="2020" name="Nature">
        <title>Giant virus diversity and host interactions through global metagenomics.</title>
        <authorList>
            <person name="Schulz F."/>
            <person name="Roux S."/>
            <person name="Paez-Espino D."/>
            <person name="Jungbluth S."/>
            <person name="Walsh D.A."/>
            <person name="Denef V.J."/>
            <person name="McMahon K.D."/>
            <person name="Konstantinidis K.T."/>
            <person name="Eloe-Fadrosh E.A."/>
            <person name="Kyrpides N.C."/>
            <person name="Woyke T."/>
        </authorList>
    </citation>
    <scope>NUCLEOTIDE SEQUENCE</scope>
    <source>
        <strain evidence="2">GVMAG-M-3300027759-42</strain>
    </source>
</reference>
<dbReference type="AlphaFoldDB" id="A0A6C0LAD8"/>
<accession>A0A6C0LAD8</accession>
<dbReference type="Pfam" id="PF00612">
    <property type="entry name" value="IQ"/>
    <property type="match status" value="1"/>
</dbReference>
<protein>
    <recommendedName>
        <fullName evidence="1">SAP domain-containing protein</fullName>
    </recommendedName>
</protein>
<evidence type="ECO:0000259" key="1">
    <source>
        <dbReference type="PROSITE" id="PS50800"/>
    </source>
</evidence>
<dbReference type="Pfam" id="PF02037">
    <property type="entry name" value="SAP"/>
    <property type="match status" value="1"/>
</dbReference>
<name>A0A6C0LAD8_9ZZZZ</name>
<proteinExistence type="predicted"/>
<dbReference type="PROSITE" id="PS50800">
    <property type="entry name" value="SAP"/>
    <property type="match status" value="1"/>
</dbReference>
<dbReference type="InterPro" id="IPR036361">
    <property type="entry name" value="SAP_dom_sf"/>
</dbReference>
<organism evidence="2">
    <name type="scientific">viral metagenome</name>
    <dbReference type="NCBI Taxonomy" id="1070528"/>
    <lineage>
        <taxon>unclassified sequences</taxon>
        <taxon>metagenomes</taxon>
        <taxon>organismal metagenomes</taxon>
    </lineage>
</organism>
<dbReference type="SMART" id="SM00513">
    <property type="entry name" value="SAP"/>
    <property type="match status" value="1"/>
</dbReference>
<dbReference type="EMBL" id="MN740443">
    <property type="protein sequence ID" value="QHU26641.1"/>
    <property type="molecule type" value="Genomic_DNA"/>
</dbReference>
<sequence length="377" mass="44387">MVTIQDNNMINKFISKPETKKYNKTQAENLLNYKDYFKKNLTLKAYKIPELKMIAKHHGLHVTGTKPVLIERIKDIFNKTKCVVKIQTVFRGWLTRLSMKLRGPGLTNRTSCVNDKDFVTMEPLVEIPLANFYSYMDDKKFIYGFDICSLLHFIKQKSKIENPYNREKLGNEITNNIKKLYRFCFIVFPEFKNDNEKLAATAPPPMYQQRVAQHNVNNANINVININNHMNQEQQNRISRLFVNRRNSINQRITDLFMEMDQLGNYTNTNWFNLSASNYIRLYRHLYDIWFLRSQLTRETRHNICPLVSPFTAERNMVLDLDYIKTACVEVFENLIFMGIDDEHRRLGTFHALTALTIVSPGAREAMPWLYESVAGW</sequence>
<dbReference type="Gene3D" id="1.10.720.30">
    <property type="entry name" value="SAP domain"/>
    <property type="match status" value="1"/>
</dbReference>
<evidence type="ECO:0000313" key="2">
    <source>
        <dbReference type="EMBL" id="QHU26641.1"/>
    </source>
</evidence>
<feature type="domain" description="SAP" evidence="1">
    <location>
        <begin position="43"/>
        <end position="77"/>
    </location>
</feature>
<dbReference type="SUPFAM" id="SSF68906">
    <property type="entry name" value="SAP domain"/>
    <property type="match status" value="1"/>
</dbReference>
<dbReference type="PROSITE" id="PS50096">
    <property type="entry name" value="IQ"/>
    <property type="match status" value="1"/>
</dbReference>
<dbReference type="InterPro" id="IPR000048">
    <property type="entry name" value="IQ_motif_EF-hand-BS"/>
</dbReference>